<feature type="transmembrane region" description="Helical" evidence="6">
    <location>
        <begin position="189"/>
        <end position="207"/>
    </location>
</feature>
<evidence type="ECO:0000313" key="7">
    <source>
        <dbReference type="EMBL" id="MFM4894491.1"/>
    </source>
</evidence>
<comment type="similarity">
    <text evidence="2">Belongs to the TMEM86 family.</text>
</comment>
<feature type="transmembrane region" description="Helical" evidence="6">
    <location>
        <begin position="77"/>
        <end position="94"/>
    </location>
</feature>
<feature type="transmembrane region" description="Helical" evidence="6">
    <location>
        <begin position="52"/>
        <end position="70"/>
    </location>
</feature>
<evidence type="ECO:0000256" key="1">
    <source>
        <dbReference type="ARBA" id="ARBA00004141"/>
    </source>
</evidence>
<feature type="transmembrane region" description="Helical" evidence="6">
    <location>
        <begin position="156"/>
        <end position="177"/>
    </location>
</feature>
<evidence type="ECO:0000256" key="5">
    <source>
        <dbReference type="ARBA" id="ARBA00023136"/>
    </source>
</evidence>
<feature type="transmembrane region" description="Helical" evidence="6">
    <location>
        <begin position="132"/>
        <end position="150"/>
    </location>
</feature>
<evidence type="ECO:0000313" key="8">
    <source>
        <dbReference type="Proteomes" id="UP001630969"/>
    </source>
</evidence>
<sequence length="208" mass="22674">MWLSVMIIASAWWHIKAAYGADPRQFYLSKPLTMLLIVALAFGYHGDDHNGSHAWILLGLCLSLLGDIMLMLPVDRFLQGLAAFLVAHLCYIVGLAQGPLVLNLVDGLLLILVACVYFGVLRPHLGSMRWPLLCYTLMMIALVWVAAAAWRASLTAGSAAALVGALLFLCSDALLAINRFRRPFPHATAWVMSSYFAAQFLIAASLAS</sequence>
<evidence type="ECO:0000256" key="6">
    <source>
        <dbReference type="SAM" id="Phobius"/>
    </source>
</evidence>
<dbReference type="GeneID" id="97221774"/>
<organism evidence="7 8">
    <name type="scientific">Aeromonas bivalvium</name>
    <dbReference type="NCBI Taxonomy" id="440079"/>
    <lineage>
        <taxon>Bacteria</taxon>
        <taxon>Pseudomonadati</taxon>
        <taxon>Pseudomonadota</taxon>
        <taxon>Gammaproteobacteria</taxon>
        <taxon>Aeromonadales</taxon>
        <taxon>Aeromonadaceae</taxon>
        <taxon>Aeromonas</taxon>
    </lineage>
</organism>
<comment type="subcellular location">
    <subcellularLocation>
        <location evidence="1">Membrane</location>
        <topology evidence="1">Multi-pass membrane protein</topology>
    </subcellularLocation>
</comment>
<protein>
    <submittedName>
        <fullName evidence="7">Lysoplasmalogenase</fullName>
    </submittedName>
</protein>
<evidence type="ECO:0000256" key="3">
    <source>
        <dbReference type="ARBA" id="ARBA00022692"/>
    </source>
</evidence>
<keyword evidence="5 6" id="KW-0472">Membrane</keyword>
<keyword evidence="8" id="KW-1185">Reference proteome</keyword>
<keyword evidence="4 6" id="KW-1133">Transmembrane helix</keyword>
<gene>
    <name evidence="7" type="ORF">ACEUDJ_16710</name>
</gene>
<dbReference type="InterPro" id="IPR012506">
    <property type="entry name" value="TMEM86B-like"/>
</dbReference>
<dbReference type="Proteomes" id="UP001630969">
    <property type="component" value="Unassembled WGS sequence"/>
</dbReference>
<comment type="caution">
    <text evidence="7">The sequence shown here is derived from an EMBL/GenBank/DDBJ whole genome shotgun (WGS) entry which is preliminary data.</text>
</comment>
<name>A0ABW9GTK7_9GAMM</name>
<dbReference type="PANTHER" id="PTHR31885">
    <property type="entry name" value="GH04784P"/>
    <property type="match status" value="1"/>
</dbReference>
<reference evidence="7 8" key="1">
    <citation type="submission" date="2024-09" db="EMBL/GenBank/DDBJ databases">
        <title>Aeromonas strains Genome sequencing and assembly.</title>
        <authorList>
            <person name="Hu X."/>
            <person name="Tang B."/>
        </authorList>
    </citation>
    <scope>NUCLEOTIDE SEQUENCE [LARGE SCALE GENOMIC DNA]</scope>
    <source>
        <strain evidence="7 8">NB23SCDHY001</strain>
    </source>
</reference>
<dbReference type="PANTHER" id="PTHR31885:SF6">
    <property type="entry name" value="GH04784P"/>
    <property type="match status" value="1"/>
</dbReference>
<evidence type="ECO:0000256" key="2">
    <source>
        <dbReference type="ARBA" id="ARBA00007375"/>
    </source>
</evidence>
<evidence type="ECO:0000256" key="4">
    <source>
        <dbReference type="ARBA" id="ARBA00022989"/>
    </source>
</evidence>
<dbReference type="RefSeq" id="WP_042000524.1">
    <property type="nucleotide sequence ID" value="NZ_CDBT01000056.1"/>
</dbReference>
<accession>A0ABW9GTK7</accession>
<dbReference type="Pfam" id="PF07947">
    <property type="entry name" value="YhhN"/>
    <property type="match status" value="1"/>
</dbReference>
<keyword evidence="3 6" id="KW-0812">Transmembrane</keyword>
<feature type="transmembrane region" description="Helical" evidence="6">
    <location>
        <begin position="100"/>
        <end position="120"/>
    </location>
</feature>
<proteinExistence type="inferred from homology"/>
<dbReference type="EMBL" id="JBGXBU010000008">
    <property type="protein sequence ID" value="MFM4894491.1"/>
    <property type="molecule type" value="Genomic_DNA"/>
</dbReference>